<dbReference type="PROSITE" id="PS50048">
    <property type="entry name" value="ZN2_CY6_FUNGAL_2"/>
    <property type="match status" value="1"/>
</dbReference>
<evidence type="ECO:0000256" key="5">
    <source>
        <dbReference type="ARBA" id="ARBA00023242"/>
    </source>
</evidence>
<proteinExistence type="predicted"/>
<dbReference type="SUPFAM" id="SSF57701">
    <property type="entry name" value="Zn2/Cys6 DNA-binding domain"/>
    <property type="match status" value="1"/>
</dbReference>
<dbReference type="PROSITE" id="PS00463">
    <property type="entry name" value="ZN2_CY6_FUNGAL_1"/>
    <property type="match status" value="1"/>
</dbReference>
<dbReference type="OrthoDB" id="5423818at2759"/>
<evidence type="ECO:0000256" key="1">
    <source>
        <dbReference type="ARBA" id="ARBA00022723"/>
    </source>
</evidence>
<dbReference type="Gene3D" id="4.10.240.10">
    <property type="entry name" value="Zn(2)-C6 fungal-type DNA-binding domain"/>
    <property type="match status" value="1"/>
</dbReference>
<protein>
    <recommendedName>
        <fullName evidence="6">Zn(2)-C6 fungal-type domain-containing protein</fullName>
    </recommendedName>
</protein>
<dbReference type="AlphaFoldDB" id="A0A8K0W254"/>
<dbReference type="GO" id="GO:0008270">
    <property type="term" value="F:zinc ion binding"/>
    <property type="evidence" value="ECO:0007669"/>
    <property type="project" value="InterPro"/>
</dbReference>
<feature type="domain" description="Zn(2)-C6 fungal-type" evidence="6">
    <location>
        <begin position="56"/>
        <end position="85"/>
    </location>
</feature>
<evidence type="ECO:0000313" key="8">
    <source>
        <dbReference type="Proteomes" id="UP000813461"/>
    </source>
</evidence>
<dbReference type="EMBL" id="JAGMVJ010000003">
    <property type="protein sequence ID" value="KAH7092162.1"/>
    <property type="molecule type" value="Genomic_DNA"/>
</dbReference>
<keyword evidence="3" id="KW-0805">Transcription regulation</keyword>
<evidence type="ECO:0000256" key="4">
    <source>
        <dbReference type="ARBA" id="ARBA00023163"/>
    </source>
</evidence>
<reference evidence="7" key="1">
    <citation type="journal article" date="2021" name="Nat. Commun.">
        <title>Genetic determinants of endophytism in the Arabidopsis root mycobiome.</title>
        <authorList>
            <person name="Mesny F."/>
            <person name="Miyauchi S."/>
            <person name="Thiergart T."/>
            <person name="Pickel B."/>
            <person name="Atanasova L."/>
            <person name="Karlsson M."/>
            <person name="Huettel B."/>
            <person name="Barry K.W."/>
            <person name="Haridas S."/>
            <person name="Chen C."/>
            <person name="Bauer D."/>
            <person name="Andreopoulos W."/>
            <person name="Pangilinan J."/>
            <person name="LaButti K."/>
            <person name="Riley R."/>
            <person name="Lipzen A."/>
            <person name="Clum A."/>
            <person name="Drula E."/>
            <person name="Henrissat B."/>
            <person name="Kohler A."/>
            <person name="Grigoriev I.V."/>
            <person name="Martin F.M."/>
            <person name="Hacquard S."/>
        </authorList>
    </citation>
    <scope>NUCLEOTIDE SEQUENCE</scope>
    <source>
        <strain evidence="7">MPI-SDFR-AT-0120</strain>
    </source>
</reference>
<dbReference type="SMART" id="SM00066">
    <property type="entry name" value="GAL4"/>
    <property type="match status" value="1"/>
</dbReference>
<keyword evidence="5" id="KW-0539">Nucleus</keyword>
<dbReference type="PANTHER" id="PTHR47660">
    <property type="entry name" value="TRANSCRIPTION FACTOR WITH C2H2 AND ZN(2)-CYS(6) DNA BINDING DOMAIN (EUROFUNG)-RELATED-RELATED"/>
    <property type="match status" value="1"/>
</dbReference>
<evidence type="ECO:0000256" key="3">
    <source>
        <dbReference type="ARBA" id="ARBA00023015"/>
    </source>
</evidence>
<keyword evidence="8" id="KW-1185">Reference proteome</keyword>
<evidence type="ECO:0000256" key="2">
    <source>
        <dbReference type="ARBA" id="ARBA00022833"/>
    </source>
</evidence>
<sequence length="487" mass="54993">MPRMDSALESRSPTSSPGFVQMCVFCRKPFLKETSYKRHVLYCRRTQHRPRTRARACRACSLAKVKCNLQSRCSRCLSKNLHCVYDTATATIAVSDSDQVVDGPPQDGTQATTLASLTNGNIPEVSCDMYAFGETQMGMDWDALNFVNNDILPQSPRGAFLHLSDPFSKDMLTEPLLRGVRDLDANSCNGDLELAELSWLERDPPQVFLSPLPRSDPVKDCTASVAMQMLRAFPQMMLRRETFPPFIHGHWYRHGSAMEPSLPEPLVNCMGVAQVFVSHNPETRPFLWRMVQSEQSSAARKTEQCLISKHDLLAAIQAQLIYIMMRVIDSSEAEPGLNLQILVTYQNLCESFKSVCNQPFFQDERMYPSPSWEAWVFAESRRRTVVVWLLIAHMVHIKIGVPCDTFEGFREIPLPAPSTLWGARTRSGWQSEYELYKNMPRLGLEFFGDLIDACRQSSVGSNRTKLDAWNATVDSLGILLNLGAAMF</sequence>
<keyword evidence="2" id="KW-0862">Zinc</keyword>
<dbReference type="GO" id="GO:0000981">
    <property type="term" value="F:DNA-binding transcription factor activity, RNA polymerase II-specific"/>
    <property type="evidence" value="ECO:0007669"/>
    <property type="project" value="InterPro"/>
</dbReference>
<gene>
    <name evidence="7" type="ORF">FB567DRAFT_516648</name>
</gene>
<comment type="caution">
    <text evidence="7">The sequence shown here is derived from an EMBL/GenBank/DDBJ whole genome shotgun (WGS) entry which is preliminary data.</text>
</comment>
<dbReference type="Pfam" id="PF00172">
    <property type="entry name" value="Zn_clus"/>
    <property type="match status" value="1"/>
</dbReference>
<dbReference type="Proteomes" id="UP000813461">
    <property type="component" value="Unassembled WGS sequence"/>
</dbReference>
<dbReference type="CDD" id="cd00067">
    <property type="entry name" value="GAL4"/>
    <property type="match status" value="1"/>
</dbReference>
<dbReference type="InterPro" id="IPR001138">
    <property type="entry name" value="Zn2Cys6_DnaBD"/>
</dbReference>
<name>A0A8K0W254_9PLEO</name>
<keyword evidence="1" id="KW-0479">Metal-binding</keyword>
<dbReference type="InterPro" id="IPR036864">
    <property type="entry name" value="Zn2-C6_fun-type_DNA-bd_sf"/>
</dbReference>
<keyword evidence="4" id="KW-0804">Transcription</keyword>
<evidence type="ECO:0000313" key="7">
    <source>
        <dbReference type="EMBL" id="KAH7092162.1"/>
    </source>
</evidence>
<organism evidence="7 8">
    <name type="scientific">Paraphoma chrysanthemicola</name>
    <dbReference type="NCBI Taxonomy" id="798071"/>
    <lineage>
        <taxon>Eukaryota</taxon>
        <taxon>Fungi</taxon>
        <taxon>Dikarya</taxon>
        <taxon>Ascomycota</taxon>
        <taxon>Pezizomycotina</taxon>
        <taxon>Dothideomycetes</taxon>
        <taxon>Pleosporomycetidae</taxon>
        <taxon>Pleosporales</taxon>
        <taxon>Pleosporineae</taxon>
        <taxon>Phaeosphaeriaceae</taxon>
        <taxon>Paraphoma</taxon>
    </lineage>
</organism>
<accession>A0A8K0W254</accession>
<evidence type="ECO:0000259" key="6">
    <source>
        <dbReference type="PROSITE" id="PS50048"/>
    </source>
</evidence>
<dbReference type="PANTHER" id="PTHR47660:SF3">
    <property type="entry name" value="FINGER DOMAIN PROTEIN, PUTATIVE (AFU_ORTHOLOGUE AFUA_4G03310)-RELATED"/>
    <property type="match status" value="1"/>
</dbReference>